<sequence>MSDTKIISTEIVFGKNDQKIIAECHRIRKEVFHLEQGFPLDTDVEDIAVHFLLRVTEQNPLTGEQSVKAVGTIRGTTPDVYPAVNRYKLSRLAVHKDYRKHRFGRLLVESLHEWIAEDAKTTHRPAEVEAHSQIPAMGFYAKFGYTMEGAQFDEDGEPHQNMVVRLPIPN</sequence>
<accession>A0AAD7KB47</accession>
<dbReference type="AlphaFoldDB" id="A0AAD7KB47"/>
<comment type="caution">
    <text evidence="2">The sequence shown here is derived from an EMBL/GenBank/DDBJ whole genome shotgun (WGS) entry which is preliminary data.</text>
</comment>
<name>A0AAD7KB47_9AGAR</name>
<feature type="domain" description="N-acetyltransferase" evidence="1">
    <location>
        <begin position="11"/>
        <end position="169"/>
    </location>
</feature>
<keyword evidence="3" id="KW-1185">Reference proteome</keyword>
<dbReference type="InterPro" id="IPR016181">
    <property type="entry name" value="Acyl_CoA_acyltransferase"/>
</dbReference>
<reference evidence="2" key="1">
    <citation type="submission" date="2023-03" db="EMBL/GenBank/DDBJ databases">
        <title>Massive genome expansion in bonnet fungi (Mycena s.s.) driven by repeated elements and novel gene families across ecological guilds.</title>
        <authorList>
            <consortium name="Lawrence Berkeley National Laboratory"/>
            <person name="Harder C.B."/>
            <person name="Miyauchi S."/>
            <person name="Viragh M."/>
            <person name="Kuo A."/>
            <person name="Thoen E."/>
            <person name="Andreopoulos B."/>
            <person name="Lu D."/>
            <person name="Skrede I."/>
            <person name="Drula E."/>
            <person name="Henrissat B."/>
            <person name="Morin E."/>
            <person name="Kohler A."/>
            <person name="Barry K."/>
            <person name="LaButti K."/>
            <person name="Morin E."/>
            <person name="Salamov A."/>
            <person name="Lipzen A."/>
            <person name="Mereny Z."/>
            <person name="Hegedus B."/>
            <person name="Baldrian P."/>
            <person name="Stursova M."/>
            <person name="Weitz H."/>
            <person name="Taylor A."/>
            <person name="Grigoriev I.V."/>
            <person name="Nagy L.G."/>
            <person name="Martin F."/>
            <person name="Kauserud H."/>
        </authorList>
    </citation>
    <scope>NUCLEOTIDE SEQUENCE</scope>
    <source>
        <strain evidence="2">CBHHK182m</strain>
    </source>
</reference>
<dbReference type="SUPFAM" id="SSF55729">
    <property type="entry name" value="Acyl-CoA N-acyltransferases (Nat)"/>
    <property type="match status" value="1"/>
</dbReference>
<evidence type="ECO:0000313" key="3">
    <source>
        <dbReference type="Proteomes" id="UP001215598"/>
    </source>
</evidence>
<dbReference type="EMBL" id="JARKIB010000004">
    <property type="protein sequence ID" value="KAJ7780907.1"/>
    <property type="molecule type" value="Genomic_DNA"/>
</dbReference>
<gene>
    <name evidence="2" type="ORF">B0H16DRAFT_1358094</name>
</gene>
<dbReference type="Proteomes" id="UP001215598">
    <property type="component" value="Unassembled WGS sequence"/>
</dbReference>
<evidence type="ECO:0000313" key="2">
    <source>
        <dbReference type="EMBL" id="KAJ7780907.1"/>
    </source>
</evidence>
<dbReference type="Pfam" id="PF13673">
    <property type="entry name" value="Acetyltransf_10"/>
    <property type="match status" value="1"/>
</dbReference>
<dbReference type="CDD" id="cd04301">
    <property type="entry name" value="NAT_SF"/>
    <property type="match status" value="1"/>
</dbReference>
<protein>
    <submittedName>
        <fullName evidence="2">Acyl-CoA N-acyltransferase</fullName>
    </submittedName>
</protein>
<proteinExistence type="predicted"/>
<dbReference type="Gene3D" id="3.40.630.30">
    <property type="match status" value="1"/>
</dbReference>
<organism evidence="2 3">
    <name type="scientific">Mycena metata</name>
    <dbReference type="NCBI Taxonomy" id="1033252"/>
    <lineage>
        <taxon>Eukaryota</taxon>
        <taxon>Fungi</taxon>
        <taxon>Dikarya</taxon>
        <taxon>Basidiomycota</taxon>
        <taxon>Agaricomycotina</taxon>
        <taxon>Agaricomycetes</taxon>
        <taxon>Agaricomycetidae</taxon>
        <taxon>Agaricales</taxon>
        <taxon>Marasmiineae</taxon>
        <taxon>Mycenaceae</taxon>
        <taxon>Mycena</taxon>
    </lineage>
</organism>
<dbReference type="PROSITE" id="PS51186">
    <property type="entry name" value="GNAT"/>
    <property type="match status" value="1"/>
</dbReference>
<dbReference type="GO" id="GO:0016747">
    <property type="term" value="F:acyltransferase activity, transferring groups other than amino-acyl groups"/>
    <property type="evidence" value="ECO:0007669"/>
    <property type="project" value="InterPro"/>
</dbReference>
<evidence type="ECO:0000259" key="1">
    <source>
        <dbReference type="PROSITE" id="PS51186"/>
    </source>
</evidence>
<dbReference type="InterPro" id="IPR000182">
    <property type="entry name" value="GNAT_dom"/>
</dbReference>